<feature type="domain" description="Brix" evidence="5">
    <location>
        <begin position="3"/>
        <end position="175"/>
    </location>
</feature>
<dbReference type="HOGENOM" id="CLU_048373_2_0_1"/>
<dbReference type="PROSITE" id="PS50833">
    <property type="entry name" value="BRIX"/>
    <property type="match status" value="1"/>
</dbReference>
<dbReference type="OrthoDB" id="1638493at2759"/>
<dbReference type="EMBL" id="ATCN01000647">
    <property type="protein sequence ID" value="EPR78637.1"/>
    <property type="molecule type" value="Genomic_DNA"/>
</dbReference>
<keyword evidence="4" id="KW-0539">Nucleus</keyword>
<dbReference type="GO" id="GO:0005730">
    <property type="term" value="C:nucleolus"/>
    <property type="evidence" value="ECO:0007669"/>
    <property type="project" value="UniProtKB-SubCell"/>
</dbReference>
<dbReference type="InParanoid" id="S7WA46"/>
<sequence>MNNKILCLTTKTSFPSIKNLIKEISLITESNIDTSHDTKTSPSDIQEVMDMNESNRLIFIEHTKRMDKLWIGSVDGASIKFKILDFITMSALNSTFNIAKNRFLVFYHNFEEIKEIKNIMEQIFVPSEEADNVISFFYKEKKIFFRNYKIDGDELREIGPRMTLEVEKVYENFMKN</sequence>
<evidence type="ECO:0000259" key="5">
    <source>
        <dbReference type="PROSITE" id="PS50833"/>
    </source>
</evidence>
<evidence type="ECO:0000313" key="7">
    <source>
        <dbReference type="Proteomes" id="UP000014978"/>
    </source>
</evidence>
<reference evidence="7" key="1">
    <citation type="journal article" date="2013" name="PLoS Genet.">
        <title>The genome of Spraguea lophii and the basis of host-microsporidian interactions.</title>
        <authorList>
            <person name="Campbell S.E."/>
            <person name="Williams T.A."/>
            <person name="Yousuf A."/>
            <person name="Soanes D.M."/>
            <person name="Paszkiewicz K.H."/>
            <person name="Williams B.A.P."/>
        </authorList>
    </citation>
    <scope>NUCLEOTIDE SEQUENCE [LARGE SCALE GENOMIC DNA]</scope>
    <source>
        <strain evidence="7">42_110</strain>
    </source>
</reference>
<evidence type="ECO:0000256" key="1">
    <source>
        <dbReference type="ARBA" id="ARBA00004604"/>
    </source>
</evidence>
<keyword evidence="7" id="KW-1185">Reference proteome</keyword>
<dbReference type="GO" id="GO:0006364">
    <property type="term" value="P:rRNA processing"/>
    <property type="evidence" value="ECO:0007669"/>
    <property type="project" value="InterPro"/>
</dbReference>
<evidence type="ECO:0000256" key="3">
    <source>
        <dbReference type="ARBA" id="ARBA00022517"/>
    </source>
</evidence>
<dbReference type="VEuPathDB" id="MicrosporidiaDB:SLOPH_163"/>
<dbReference type="SUPFAM" id="SSF52954">
    <property type="entry name" value="Class II aaRS ABD-related"/>
    <property type="match status" value="1"/>
</dbReference>
<comment type="caution">
    <text evidence="6">The sequence shown here is derived from an EMBL/GenBank/DDBJ whole genome shotgun (WGS) entry which is preliminary data.</text>
</comment>
<comment type="subcellular location">
    <subcellularLocation>
        <location evidence="1">Nucleus</location>
        <location evidence="1">Nucleolus</location>
    </subcellularLocation>
</comment>
<comment type="similarity">
    <text evidence="2">Belongs to the BRX1 family.</text>
</comment>
<dbReference type="InterPro" id="IPR007109">
    <property type="entry name" value="Brix"/>
</dbReference>
<dbReference type="STRING" id="1358809.S7WA46"/>
<evidence type="ECO:0000256" key="2">
    <source>
        <dbReference type="ARBA" id="ARBA00006369"/>
    </source>
</evidence>
<dbReference type="PANTHER" id="PTHR13634:SF0">
    <property type="entry name" value="RIBOSOME BIOGENESIS PROTEIN BRX1 HOMOLOG"/>
    <property type="match status" value="1"/>
</dbReference>
<accession>S7WA46</accession>
<name>S7WA46_SPRLO</name>
<dbReference type="Pfam" id="PF04427">
    <property type="entry name" value="Brix"/>
    <property type="match status" value="1"/>
</dbReference>
<dbReference type="InterPro" id="IPR026532">
    <property type="entry name" value="BRX1"/>
</dbReference>
<proteinExistence type="inferred from homology"/>
<dbReference type="OMA" id="IECIVEK"/>
<dbReference type="GO" id="GO:0019843">
    <property type="term" value="F:rRNA binding"/>
    <property type="evidence" value="ECO:0007669"/>
    <property type="project" value="InterPro"/>
</dbReference>
<protein>
    <submittedName>
        <fullName evidence="6">Brix domain-containing protein</fullName>
    </submittedName>
</protein>
<keyword evidence="3" id="KW-0690">Ribosome biogenesis</keyword>
<dbReference type="GO" id="GO:0000027">
    <property type="term" value="P:ribosomal large subunit assembly"/>
    <property type="evidence" value="ECO:0007669"/>
    <property type="project" value="TreeGrafter"/>
</dbReference>
<dbReference type="Proteomes" id="UP000014978">
    <property type="component" value="Unassembled WGS sequence"/>
</dbReference>
<dbReference type="PANTHER" id="PTHR13634">
    <property type="entry name" value="RIBOSOME BIOGENESIS PROTEIN BRIX"/>
    <property type="match status" value="1"/>
</dbReference>
<gene>
    <name evidence="6" type="ORF">SLOPH_163</name>
</gene>
<organism evidence="6 7">
    <name type="scientific">Spraguea lophii (strain 42_110)</name>
    <name type="common">Microsporidian parasite</name>
    <dbReference type="NCBI Taxonomy" id="1358809"/>
    <lineage>
        <taxon>Eukaryota</taxon>
        <taxon>Fungi</taxon>
        <taxon>Fungi incertae sedis</taxon>
        <taxon>Microsporidia</taxon>
        <taxon>Spragueidae</taxon>
        <taxon>Spraguea</taxon>
    </lineage>
</organism>
<dbReference type="SMART" id="SM00879">
    <property type="entry name" value="Brix"/>
    <property type="match status" value="1"/>
</dbReference>
<evidence type="ECO:0000313" key="6">
    <source>
        <dbReference type="EMBL" id="EPR78637.1"/>
    </source>
</evidence>
<dbReference type="AlphaFoldDB" id="S7WA46"/>
<dbReference type="FunCoup" id="S7WA46">
    <property type="interactions" value="213"/>
</dbReference>
<evidence type="ECO:0000256" key="4">
    <source>
        <dbReference type="ARBA" id="ARBA00023242"/>
    </source>
</evidence>